<organism evidence="3 4">
    <name type="scientific">Blastomyces gilchristii (strain SLH14081)</name>
    <name type="common">Blastomyces dermatitidis</name>
    <dbReference type="NCBI Taxonomy" id="559298"/>
    <lineage>
        <taxon>Eukaryota</taxon>
        <taxon>Fungi</taxon>
        <taxon>Dikarya</taxon>
        <taxon>Ascomycota</taxon>
        <taxon>Pezizomycotina</taxon>
        <taxon>Eurotiomycetes</taxon>
        <taxon>Eurotiomycetidae</taxon>
        <taxon>Onygenales</taxon>
        <taxon>Ajellomycetaceae</taxon>
        <taxon>Blastomyces</taxon>
    </lineage>
</organism>
<proteinExistence type="predicted"/>
<dbReference type="GeneID" id="8505127"/>
<dbReference type="KEGG" id="bgh:BDBG_03779"/>
<keyword evidence="1" id="KW-0175">Coiled coil</keyword>
<gene>
    <name evidence="3" type="ORF">BDBG_03779</name>
</gene>
<protein>
    <submittedName>
        <fullName evidence="3">Uncharacterized protein</fullName>
    </submittedName>
</protein>
<feature type="region of interest" description="Disordered" evidence="2">
    <location>
        <begin position="611"/>
        <end position="633"/>
    </location>
</feature>
<feature type="compositionally biased region" description="Basic residues" evidence="2">
    <location>
        <begin position="858"/>
        <end position="874"/>
    </location>
</feature>
<dbReference type="AlphaFoldDB" id="A0A179UIC6"/>
<feature type="compositionally biased region" description="Polar residues" evidence="2">
    <location>
        <begin position="381"/>
        <end position="394"/>
    </location>
</feature>
<evidence type="ECO:0000256" key="1">
    <source>
        <dbReference type="SAM" id="Coils"/>
    </source>
</evidence>
<feature type="compositionally biased region" description="Basic residues" evidence="2">
    <location>
        <begin position="802"/>
        <end position="820"/>
    </location>
</feature>
<feature type="region of interest" description="Disordered" evidence="2">
    <location>
        <begin position="358"/>
        <end position="398"/>
    </location>
</feature>
<evidence type="ECO:0000313" key="3">
    <source>
        <dbReference type="EMBL" id="OAT07744.1"/>
    </source>
</evidence>
<feature type="region of interest" description="Disordered" evidence="2">
    <location>
        <begin position="686"/>
        <end position="874"/>
    </location>
</feature>
<dbReference type="OrthoDB" id="5378502at2759"/>
<evidence type="ECO:0000313" key="4">
    <source>
        <dbReference type="Proteomes" id="UP000002038"/>
    </source>
</evidence>
<feature type="region of interest" description="Disordered" evidence="2">
    <location>
        <begin position="1"/>
        <end position="33"/>
    </location>
</feature>
<feature type="compositionally biased region" description="Low complexity" evidence="2">
    <location>
        <begin position="765"/>
        <end position="776"/>
    </location>
</feature>
<feature type="region of interest" description="Disordered" evidence="2">
    <location>
        <begin position="68"/>
        <end position="94"/>
    </location>
</feature>
<dbReference type="RefSeq" id="XP_031577930.1">
    <property type="nucleotide sequence ID" value="XM_031721392.1"/>
</dbReference>
<dbReference type="STRING" id="559298.A0A179UIC6"/>
<feature type="compositionally biased region" description="Basic and acidic residues" evidence="2">
    <location>
        <begin position="1"/>
        <end position="20"/>
    </location>
</feature>
<feature type="coiled-coil region" evidence="1">
    <location>
        <begin position="235"/>
        <end position="262"/>
    </location>
</feature>
<feature type="compositionally biased region" description="Polar residues" evidence="2">
    <location>
        <begin position="724"/>
        <end position="737"/>
    </location>
</feature>
<feature type="region of interest" description="Disordered" evidence="2">
    <location>
        <begin position="410"/>
        <end position="454"/>
    </location>
</feature>
<feature type="compositionally biased region" description="Polar residues" evidence="2">
    <location>
        <begin position="76"/>
        <end position="90"/>
    </location>
</feature>
<dbReference type="EMBL" id="GG657453">
    <property type="protein sequence ID" value="OAT07744.1"/>
    <property type="molecule type" value="Genomic_DNA"/>
</dbReference>
<name>A0A179UIC6_BLAGS</name>
<reference evidence="4" key="1">
    <citation type="journal article" date="2015" name="PLoS Genet.">
        <title>The dynamic genome and transcriptome of the human fungal pathogen Blastomyces and close relative Emmonsia.</title>
        <authorList>
            <person name="Munoz J.F."/>
            <person name="Gauthier G.M."/>
            <person name="Desjardins C.A."/>
            <person name="Gallo J.E."/>
            <person name="Holder J."/>
            <person name="Sullivan T.D."/>
            <person name="Marty A.J."/>
            <person name="Carmen J.C."/>
            <person name="Chen Z."/>
            <person name="Ding L."/>
            <person name="Gujja S."/>
            <person name="Magrini V."/>
            <person name="Misas E."/>
            <person name="Mitreva M."/>
            <person name="Priest M."/>
            <person name="Saif S."/>
            <person name="Whiston E.A."/>
            <person name="Young S."/>
            <person name="Zeng Q."/>
            <person name="Goldman W.E."/>
            <person name="Mardis E.R."/>
            <person name="Taylor J.W."/>
            <person name="McEwen J.G."/>
            <person name="Clay O.K."/>
            <person name="Klein B.S."/>
            <person name="Cuomo C.A."/>
        </authorList>
    </citation>
    <scope>NUCLEOTIDE SEQUENCE [LARGE SCALE GENOMIC DNA]</scope>
    <source>
        <strain evidence="4">SLH14081</strain>
    </source>
</reference>
<evidence type="ECO:0000256" key="2">
    <source>
        <dbReference type="SAM" id="MobiDB-lite"/>
    </source>
</evidence>
<dbReference type="VEuPathDB" id="FungiDB:BDBG_03779"/>
<dbReference type="Proteomes" id="UP000002038">
    <property type="component" value="Unassembled WGS sequence"/>
</dbReference>
<feature type="compositionally biased region" description="Low complexity" evidence="2">
    <location>
        <begin position="688"/>
        <end position="699"/>
    </location>
</feature>
<keyword evidence="4" id="KW-1185">Reference proteome</keyword>
<accession>A0A179UIC6</accession>
<sequence>MNLRSRDAIKPPKRYDEDKCTTPPPLACSEPRGYKSNVRRPAFPSPIVEFNPDLPPAAFPTVDCQQLHKRPAQETAGGSSNITEPMQEQAGTGGVFGRQDVADRQYKTTTNHEQKVGGDGDVSMVDAVYDFGNNAPAAFNFQAGWGYANNPYQLGNSEHRLRSSLNLHISDDENEVGIGAHEAAKMSARPLLQVKWSDISPTLQTEIFENLRSIYNFRHAAERLGLSPSEQVKMLAHSTARKEQVRNENARLKEMRAKQLRALLRMDNSYLKTQKVPGQLVFRTISKKFLDTAIGSDPDYSMSQASDILIARKYLRSLGLDPKLAGEWSNNLVTITTTGLAHPDEDFEWTGELPVAEEDTTISDHGGTEHESSCDSETVPDDSSQSDCSPNPKRQQILDPSLNAAQHILRHRRRESSVSRPGTSRPLPCRAPTDRVGSPQWLQSSRPLLGTFPQPSPLAHEPVVRLKVGAQGAARIQQDIFRSGDLMQGPSQPNVNVADDNTVSANQLPPTWSRQASLSKDGPSKALKRTLAGPWLYQQNWEDTEAASRASRMYRDSLAAARADAQAELRTESACHISNPIFPYTNLMTPSPSNTYQIDGARMEPLARWRSSPAGHAGNPETIPTVGANSVPQYMSLSNRPRMEREGPEYSPITPPSIEAQCKQNENQPHTKKPEVYATLPADSSRKLPLLTPTSFPSPNNAEVPGDLIGTSHSLPTNPEEPSAKQNSLHTAQSSVSPVPELEMTEANREDTGMEIDSVQEKHASSSTETPAPSTPDVNTALFGPKGKLLNPLNSGTTEKLPKRKTRRSGNGWTKRKQRPSSKPMESLAAPSTEIAQESTKKATESSNAVGVAATNSGRRRSTRVIKKAARNSH</sequence>
<feature type="compositionally biased region" description="Polar residues" evidence="2">
    <location>
        <begin position="845"/>
        <end position="857"/>
    </location>
</feature>